<evidence type="ECO:0000256" key="2">
    <source>
        <dbReference type="SAM" id="SignalP"/>
    </source>
</evidence>
<accession>A0A087T2R3</accession>
<feature type="chain" id="PRO_5001829251" evidence="2">
    <location>
        <begin position="42"/>
        <end position="105"/>
    </location>
</feature>
<name>A0A087T2R3_STEMI</name>
<feature type="non-terminal residue" evidence="3">
    <location>
        <position position="105"/>
    </location>
</feature>
<sequence>MTRVVKICFRFPAAGSLPKMTNACWMLFAVLFLVCLQRSWSQMHLLDLMPSEQGLNYDSGWPPNQNVNYMRLARDLKTQFFNTLTGDKQQQAASEGTKRRDRITA</sequence>
<feature type="region of interest" description="Disordered" evidence="1">
    <location>
        <begin position="86"/>
        <end position="105"/>
    </location>
</feature>
<proteinExistence type="predicted"/>
<evidence type="ECO:0000256" key="1">
    <source>
        <dbReference type="SAM" id="MobiDB-lite"/>
    </source>
</evidence>
<dbReference type="Proteomes" id="UP000054359">
    <property type="component" value="Unassembled WGS sequence"/>
</dbReference>
<dbReference type="OrthoDB" id="6417451at2759"/>
<gene>
    <name evidence="3" type="ORF">X975_13525</name>
</gene>
<feature type="compositionally biased region" description="Basic and acidic residues" evidence="1">
    <location>
        <begin position="96"/>
        <end position="105"/>
    </location>
</feature>
<keyword evidence="4" id="KW-1185">Reference proteome</keyword>
<dbReference type="EMBL" id="KK113128">
    <property type="protein sequence ID" value="KFM59402.1"/>
    <property type="molecule type" value="Genomic_DNA"/>
</dbReference>
<organism evidence="3 4">
    <name type="scientific">Stegodyphus mimosarum</name>
    <name type="common">African social velvet spider</name>
    <dbReference type="NCBI Taxonomy" id="407821"/>
    <lineage>
        <taxon>Eukaryota</taxon>
        <taxon>Metazoa</taxon>
        <taxon>Ecdysozoa</taxon>
        <taxon>Arthropoda</taxon>
        <taxon>Chelicerata</taxon>
        <taxon>Arachnida</taxon>
        <taxon>Araneae</taxon>
        <taxon>Araneomorphae</taxon>
        <taxon>Entelegynae</taxon>
        <taxon>Eresoidea</taxon>
        <taxon>Eresidae</taxon>
        <taxon>Stegodyphus</taxon>
    </lineage>
</organism>
<feature type="signal peptide" evidence="2">
    <location>
        <begin position="1"/>
        <end position="41"/>
    </location>
</feature>
<protein>
    <submittedName>
        <fullName evidence="3">Uncharacterized protein</fullName>
    </submittedName>
</protein>
<dbReference type="AlphaFoldDB" id="A0A087T2R3"/>
<keyword evidence="2" id="KW-0732">Signal</keyword>
<evidence type="ECO:0000313" key="4">
    <source>
        <dbReference type="Proteomes" id="UP000054359"/>
    </source>
</evidence>
<reference evidence="3 4" key="1">
    <citation type="submission" date="2013-11" db="EMBL/GenBank/DDBJ databases">
        <title>Genome sequencing of Stegodyphus mimosarum.</title>
        <authorList>
            <person name="Bechsgaard J."/>
        </authorList>
    </citation>
    <scope>NUCLEOTIDE SEQUENCE [LARGE SCALE GENOMIC DNA]</scope>
</reference>
<evidence type="ECO:0000313" key="3">
    <source>
        <dbReference type="EMBL" id="KFM59402.1"/>
    </source>
</evidence>